<dbReference type="AlphaFoldDB" id="A0A382ANE9"/>
<dbReference type="Gene3D" id="2.40.160.60">
    <property type="entry name" value="Outer membrane protein transport protein (OMPP1/FadL/TodX)"/>
    <property type="match status" value="1"/>
</dbReference>
<evidence type="ECO:0000313" key="1">
    <source>
        <dbReference type="EMBL" id="SVB02543.1"/>
    </source>
</evidence>
<proteinExistence type="predicted"/>
<protein>
    <recommendedName>
        <fullName evidence="2">PorV/PorQ family protein</fullName>
    </recommendedName>
</protein>
<evidence type="ECO:0008006" key="2">
    <source>
        <dbReference type="Google" id="ProtNLM"/>
    </source>
</evidence>
<sequence length="283" mass="29551">MRINKLTKWTAVLTLALPVLLMAQRGDEEGGADKSGSVAFKFLNLHYDARGAALGGLVAQAAGAEALYWNPAGLAKAGGLGFNAGMTQWLVETSYMNAGVVMPMAGGVLGVGFVSVDYGDFMKAGWQEVSGSYVFKPNIETFTASDNALQVSYGRFLSDKFSIGGSAKMVSESIDDASLSGLAFDVGTQFNTGYKNLQLGAVISNFGPTIDPVEENTESSLAPPMTFSFGAVGQAFGDDSMGLVAGINVVKLSDMAQRIAVNGEMTVAGMIKIRGSYTLGDLV</sequence>
<dbReference type="NCBIfam" id="NF033709">
    <property type="entry name" value="PorV_fam"/>
    <property type="match status" value="1"/>
</dbReference>
<dbReference type="SUPFAM" id="SSF56935">
    <property type="entry name" value="Porins"/>
    <property type="match status" value="1"/>
</dbReference>
<reference evidence="1" key="1">
    <citation type="submission" date="2018-05" db="EMBL/GenBank/DDBJ databases">
        <authorList>
            <person name="Lanie J.A."/>
            <person name="Ng W.-L."/>
            <person name="Kazmierczak K.M."/>
            <person name="Andrzejewski T.M."/>
            <person name="Davidsen T.M."/>
            <person name="Wayne K.J."/>
            <person name="Tettelin H."/>
            <person name="Glass J.I."/>
            <person name="Rusch D."/>
            <person name="Podicherti R."/>
            <person name="Tsui H.-C.T."/>
            <person name="Winkler M.E."/>
        </authorList>
    </citation>
    <scope>NUCLEOTIDE SEQUENCE</scope>
</reference>
<organism evidence="1">
    <name type="scientific">marine metagenome</name>
    <dbReference type="NCBI Taxonomy" id="408172"/>
    <lineage>
        <taxon>unclassified sequences</taxon>
        <taxon>metagenomes</taxon>
        <taxon>ecological metagenomes</taxon>
    </lineage>
</organism>
<feature type="non-terminal residue" evidence="1">
    <location>
        <position position="283"/>
    </location>
</feature>
<gene>
    <name evidence="1" type="ORF">METZ01_LOCUS155397</name>
</gene>
<accession>A0A382ANE9</accession>
<name>A0A382ANE9_9ZZZZ</name>
<dbReference type="EMBL" id="UINC01025961">
    <property type="protein sequence ID" value="SVB02543.1"/>
    <property type="molecule type" value="Genomic_DNA"/>
</dbReference>